<proteinExistence type="predicted"/>
<organism evidence="1">
    <name type="scientific">Paraprevotella clara</name>
    <dbReference type="NCBI Taxonomy" id="454154"/>
    <lineage>
        <taxon>Bacteria</taxon>
        <taxon>Pseudomonadati</taxon>
        <taxon>Bacteroidota</taxon>
        <taxon>Bacteroidia</taxon>
        <taxon>Bacteroidales</taxon>
        <taxon>Prevotellaceae</taxon>
        <taxon>Paraprevotella</taxon>
    </lineage>
</organism>
<reference evidence="1" key="1">
    <citation type="submission" date="2019-11" db="EMBL/GenBank/DDBJ databases">
        <authorList>
            <person name="Feng L."/>
        </authorList>
    </citation>
    <scope>NUCLEOTIDE SEQUENCE</scope>
    <source>
        <strain evidence="1">PclaraLFYP37</strain>
    </source>
</reference>
<protein>
    <submittedName>
        <fullName evidence="1">Uncharacterized protein</fullName>
    </submittedName>
</protein>
<sequence length="57" mass="6491">MKKAFYTTPVTNVMEVETTGNILSGSDRLDTGDRNNVGMQDDIFNGEFRSNQNIWDF</sequence>
<gene>
    <name evidence="1" type="ORF">PCLFYP37_02323</name>
</gene>
<name>A0A6N3D8N2_9BACT</name>
<accession>A0A6N3D8N2</accession>
<dbReference type="EMBL" id="CACRUT010000015">
    <property type="protein sequence ID" value="VYU25536.1"/>
    <property type="molecule type" value="Genomic_DNA"/>
</dbReference>
<dbReference type="AlphaFoldDB" id="A0A6N3D8N2"/>
<evidence type="ECO:0000313" key="1">
    <source>
        <dbReference type="EMBL" id="VYU25536.1"/>
    </source>
</evidence>
<dbReference type="RefSeq" id="WP_281797805.1">
    <property type="nucleotide sequence ID" value="NZ_AP025941.1"/>
</dbReference>